<evidence type="ECO:0000313" key="7">
    <source>
        <dbReference type="Proteomes" id="UP001321804"/>
    </source>
</evidence>
<comment type="catalytic activity">
    <reaction evidence="5">
        <text>UDP-N-acetyl-alpha-D-mannosamine + N-acetyl-alpha-D-glucosaminyl-di-trans,octa-cis-undecaprenyl diphosphate = N-acetyl-beta-D-mannosaminyl-(1-&gt;4)-N-acetyl-alpha-D-glucosaminyl di-trans,octa-cis-undecaprenyl diphosphate + UDP + H(+)</text>
        <dbReference type="Rhea" id="RHEA:16053"/>
        <dbReference type="ChEBI" id="CHEBI:15378"/>
        <dbReference type="ChEBI" id="CHEBI:58223"/>
        <dbReference type="ChEBI" id="CHEBI:62959"/>
        <dbReference type="ChEBI" id="CHEBI:68623"/>
        <dbReference type="ChEBI" id="CHEBI:132210"/>
        <dbReference type="EC" id="2.4.1.187"/>
    </reaction>
</comment>
<dbReference type="InterPro" id="IPR034714">
    <property type="entry name" value="TagA_TarA"/>
</dbReference>
<dbReference type="GO" id="GO:0047244">
    <property type="term" value="F:N-acetylglucosaminyldiphosphoundecaprenol N-acetyl-beta-D-mannosaminyltransferase activity"/>
    <property type="evidence" value="ECO:0007669"/>
    <property type="project" value="UniProtKB-UniRule"/>
</dbReference>
<name>A0AAU9DK34_9LACO</name>
<evidence type="ECO:0000256" key="4">
    <source>
        <dbReference type="ARBA" id="ARBA00023316"/>
    </source>
</evidence>
<evidence type="ECO:0000313" key="6">
    <source>
        <dbReference type="EMBL" id="BDR57177.1"/>
    </source>
</evidence>
<keyword evidence="7" id="KW-1185">Reference proteome</keyword>
<keyword evidence="4 5" id="KW-0961">Cell wall biogenesis/degradation</keyword>
<dbReference type="HAMAP" id="MF_02070">
    <property type="entry name" value="TagA_TarA"/>
    <property type="match status" value="1"/>
</dbReference>
<gene>
    <name evidence="6" type="primary">tagA</name>
    <name evidence="6" type="ORF">KIMC2_17390</name>
</gene>
<dbReference type="Pfam" id="PF03808">
    <property type="entry name" value="Glyco_tran_WecG"/>
    <property type="match status" value="1"/>
</dbReference>
<dbReference type="RefSeq" id="WP_317696036.1">
    <property type="nucleotide sequence ID" value="NZ_AP026801.1"/>
</dbReference>
<evidence type="ECO:0000256" key="2">
    <source>
        <dbReference type="ARBA" id="ARBA00022679"/>
    </source>
</evidence>
<dbReference type="NCBIfam" id="TIGR00696">
    <property type="entry name" value="wecG_tagA_cpsF"/>
    <property type="match status" value="1"/>
</dbReference>
<dbReference type="PANTHER" id="PTHR34136:SF1">
    <property type="entry name" value="UDP-N-ACETYL-D-MANNOSAMINURONIC ACID TRANSFERASE"/>
    <property type="match status" value="1"/>
</dbReference>
<evidence type="ECO:0000256" key="1">
    <source>
        <dbReference type="ARBA" id="ARBA00022676"/>
    </source>
</evidence>
<comment type="pathway">
    <text evidence="5">Cell wall biogenesis; teichoic acid biosynthesis.</text>
</comment>
<dbReference type="InterPro" id="IPR004629">
    <property type="entry name" value="WecG_TagA_CpsF"/>
</dbReference>
<reference evidence="6 7" key="1">
    <citation type="journal article" date="2023" name="Microbiol. Spectr.">
        <title>Symbiosis of Carpenter Bees with Uncharacterized Lactic Acid Bacteria Showing NAD Auxotrophy.</title>
        <authorList>
            <person name="Kawasaki S."/>
            <person name="Ozawa K."/>
            <person name="Mori T."/>
            <person name="Yamamoto A."/>
            <person name="Ito M."/>
            <person name="Ohkuma M."/>
            <person name="Sakamoto M."/>
            <person name="Matsutani M."/>
        </authorList>
    </citation>
    <scope>NUCLEOTIDE SEQUENCE [LARGE SCALE GENOMIC DNA]</scope>
    <source>
        <strain evidence="6 7">KimC2</strain>
    </source>
</reference>
<dbReference type="KEGG" id="xak:KIMC2_17390"/>
<dbReference type="PANTHER" id="PTHR34136">
    <property type="match status" value="1"/>
</dbReference>
<dbReference type="EC" id="2.4.1.187" evidence="5"/>
<comment type="similarity">
    <text evidence="5">Belongs to the glycosyltransferase 26 family. TagA/TarA subfamily.</text>
</comment>
<keyword evidence="2 5" id="KW-0808">Transferase</keyword>
<protein>
    <recommendedName>
        <fullName evidence="5">N-acetylglucosaminyldiphosphoundecaprenol N-acetyl-beta-D-mannosaminyltransferase</fullName>
        <ecNumber evidence="5">2.4.1.187</ecNumber>
    </recommendedName>
    <alternativeName>
        <fullName evidence="5">N-acetylmannosaminyltransferase</fullName>
    </alternativeName>
    <alternativeName>
        <fullName evidence="5">UDP-N-acetylmannosamine transferase</fullName>
    </alternativeName>
    <alternativeName>
        <fullName evidence="5">UDP-N-acetylmannosamine:N-acetylglucosaminyl pyrophosphorylundecaprenol N-acetylmannosaminyltransferase</fullName>
    </alternativeName>
</protein>
<accession>A0AAU9DK34</accession>
<proteinExistence type="inferred from homology"/>
<dbReference type="GO" id="GO:0071555">
    <property type="term" value="P:cell wall organization"/>
    <property type="evidence" value="ECO:0007669"/>
    <property type="project" value="UniProtKB-KW"/>
</dbReference>
<evidence type="ECO:0000256" key="5">
    <source>
        <dbReference type="HAMAP-Rule" id="MF_02070"/>
    </source>
</evidence>
<dbReference type="CDD" id="cd06533">
    <property type="entry name" value="Glyco_transf_WecG_TagA"/>
    <property type="match status" value="1"/>
</dbReference>
<keyword evidence="3 5" id="KW-0777">Teichoic acid biosynthesis</keyword>
<organism evidence="6 7">
    <name type="scientific">Xylocopilactobacillus apis</name>
    <dbReference type="NCBI Taxonomy" id="2932183"/>
    <lineage>
        <taxon>Bacteria</taxon>
        <taxon>Bacillati</taxon>
        <taxon>Bacillota</taxon>
        <taxon>Bacilli</taxon>
        <taxon>Lactobacillales</taxon>
        <taxon>Lactobacillaceae</taxon>
        <taxon>Xylocopilactobacillus</taxon>
    </lineage>
</organism>
<dbReference type="EMBL" id="AP026801">
    <property type="protein sequence ID" value="BDR57177.1"/>
    <property type="molecule type" value="Genomic_DNA"/>
</dbReference>
<comment type="function">
    <text evidence="5">Catalyzes the conversion of GlcNAc-PP-undecaprenol into ManNAc-GlcNAc-PP-undecaprenol, the first committed lipid intermediate in the de novo synthesis of teichoic acid.</text>
</comment>
<dbReference type="Proteomes" id="UP001321804">
    <property type="component" value="Chromosome"/>
</dbReference>
<keyword evidence="1 5" id="KW-0328">Glycosyltransferase</keyword>
<sequence>MKTQKILNFDFVNATNQEFQTELIKLIDSKQNTFIVTANPEIVMYARSHPNFAELIRTASFITPDGIGIIYAGKKLNTPLQERITGFDTFLFLLKIAQEKKLKVLFYGAKPEVIAALKEKAAAEYPDIKVAGAFDGYLSDPAPVQQKIKENQPDLVFVALGAPKQEEFIKNNFHLTNAIWMGIGGSFDAFTGKVKRAPKVIQKINLEWLYRLVTNPSRFKRYLAIPKFMHVVKKTKKDRVQ</sequence>
<evidence type="ECO:0000256" key="3">
    <source>
        <dbReference type="ARBA" id="ARBA00022944"/>
    </source>
</evidence>
<dbReference type="AlphaFoldDB" id="A0AAU9DK34"/>
<dbReference type="GO" id="GO:0019350">
    <property type="term" value="P:teichoic acid biosynthetic process"/>
    <property type="evidence" value="ECO:0007669"/>
    <property type="project" value="UniProtKB-UniRule"/>
</dbReference>